<evidence type="ECO:0000259" key="1">
    <source>
        <dbReference type="Pfam" id="PF21806"/>
    </source>
</evidence>
<accession>A0ABN1PXT6</accession>
<gene>
    <name evidence="2" type="ORF">GCM10009560_41570</name>
</gene>
<keyword evidence="3" id="KW-1185">Reference proteome</keyword>
<organism evidence="2 3">
    <name type="scientific">Nonomuraea longicatena</name>
    <dbReference type="NCBI Taxonomy" id="83682"/>
    <lineage>
        <taxon>Bacteria</taxon>
        <taxon>Bacillati</taxon>
        <taxon>Actinomycetota</taxon>
        <taxon>Actinomycetes</taxon>
        <taxon>Streptosporangiales</taxon>
        <taxon>Streptosporangiaceae</taxon>
        <taxon>Nonomuraea</taxon>
    </lineage>
</organism>
<dbReference type="RefSeq" id="WP_343951579.1">
    <property type="nucleotide sequence ID" value="NZ_BAAAHQ010000021.1"/>
</dbReference>
<name>A0ABN1PXT6_9ACTN</name>
<reference evidence="2 3" key="1">
    <citation type="journal article" date="2019" name="Int. J. Syst. Evol. Microbiol.">
        <title>The Global Catalogue of Microorganisms (GCM) 10K type strain sequencing project: providing services to taxonomists for standard genome sequencing and annotation.</title>
        <authorList>
            <consortium name="The Broad Institute Genomics Platform"/>
            <consortium name="The Broad Institute Genome Sequencing Center for Infectious Disease"/>
            <person name="Wu L."/>
            <person name="Ma J."/>
        </authorList>
    </citation>
    <scope>NUCLEOTIDE SEQUENCE [LARGE SCALE GENOMIC DNA]</scope>
    <source>
        <strain evidence="2 3">JCM 11136</strain>
    </source>
</reference>
<dbReference type="EMBL" id="BAAAHQ010000021">
    <property type="protein sequence ID" value="GAA0934414.1"/>
    <property type="molecule type" value="Genomic_DNA"/>
</dbReference>
<evidence type="ECO:0000313" key="2">
    <source>
        <dbReference type="EMBL" id="GAA0934414.1"/>
    </source>
</evidence>
<comment type="caution">
    <text evidence="2">The sequence shown here is derived from an EMBL/GenBank/DDBJ whole genome shotgun (WGS) entry which is preliminary data.</text>
</comment>
<dbReference type="InterPro" id="IPR049244">
    <property type="entry name" value="DUF6879"/>
</dbReference>
<dbReference type="Proteomes" id="UP001501578">
    <property type="component" value="Unassembled WGS sequence"/>
</dbReference>
<proteinExistence type="predicted"/>
<dbReference type="Pfam" id="PF21806">
    <property type="entry name" value="DUF6879"/>
    <property type="match status" value="1"/>
</dbReference>
<evidence type="ECO:0000313" key="3">
    <source>
        <dbReference type="Proteomes" id="UP001501578"/>
    </source>
</evidence>
<feature type="domain" description="DUF6879" evidence="1">
    <location>
        <begin position="6"/>
        <end position="168"/>
    </location>
</feature>
<sequence>MLLDGDAWQSLFDSFKHDAFRLETQPTYTMPAEAERIARFRRGEPRPADHNAAWRKRVAGYVRAGRTIGRVRVIRHPLTEYQQYQFAWSIPGNIEAGEHIRVLDITDRDLGIPLDRDWWMLDGSAVVHLNFRSDGTQINRELIETDVEPYHEWKRIAMEAAIPFEQYLKEHR</sequence>
<protein>
    <recommendedName>
        <fullName evidence="1">DUF6879 domain-containing protein</fullName>
    </recommendedName>
</protein>